<dbReference type="GO" id="GO:0005525">
    <property type="term" value="F:GTP binding"/>
    <property type="evidence" value="ECO:0007669"/>
    <property type="project" value="UniProtKB-UniRule"/>
</dbReference>
<dbReference type="InterPro" id="IPR027417">
    <property type="entry name" value="P-loop_NTPase"/>
</dbReference>
<dbReference type="Gene3D" id="3.40.50.300">
    <property type="entry name" value="P-loop containing nucleotide triphosphate hydrolases"/>
    <property type="match status" value="1"/>
</dbReference>
<feature type="binding site" evidence="10">
    <location>
        <position position="250"/>
    </location>
    <ligand>
        <name>Zn(2+)</name>
        <dbReference type="ChEBI" id="CHEBI:29105"/>
    </ligand>
</feature>
<feature type="binding site" evidence="10">
    <location>
        <begin position="163"/>
        <end position="171"/>
    </location>
    <ligand>
        <name>GTP</name>
        <dbReference type="ChEBI" id="CHEBI:37565"/>
    </ligand>
</feature>
<dbReference type="HAMAP" id="MF_01820">
    <property type="entry name" value="GTPase_RsgA"/>
    <property type="match status" value="1"/>
</dbReference>
<keyword evidence="4 10" id="KW-0699">rRNA-binding</keyword>
<comment type="similarity">
    <text evidence="10">Belongs to the TRAFAC class YlqF/YawG GTPase family. RsgA subfamily.</text>
</comment>
<feature type="domain" description="CP-type G" evidence="12">
    <location>
        <begin position="63"/>
        <end position="220"/>
    </location>
</feature>
<dbReference type="PANTHER" id="PTHR32120">
    <property type="entry name" value="SMALL RIBOSOMAL SUBUNIT BIOGENESIS GTPASE RSGA"/>
    <property type="match status" value="1"/>
</dbReference>
<sequence length="290" mass="33387">MKQGKIIKSQKDLYYVNSESETLMCKARGNFRKKGIKPLVGDNVLIEYLSDGEGYITQICQRSNEIKRPNIANVDQILLFATIKNPPLNLYNLDKYLAMCEYIGIDVCMILSKIDLADQKEIDDFVKIYEPIGYKILCLDNYDDFPEDEIMSVLKGKTSAVSGASGVGKSTFSNNLVDINVEIGSISDKSKRGKNTTRHTEIFKINENTFLFDTPGFDSFDIDFIEDEVELKDTFLEFRDKTCKFKDCNHINEPKCGVKEDLKNGEISESRYKNYLMLFEEIKKRRENKW</sequence>
<dbReference type="GO" id="GO:0005737">
    <property type="term" value="C:cytoplasm"/>
    <property type="evidence" value="ECO:0007669"/>
    <property type="project" value="UniProtKB-SubCell"/>
</dbReference>
<evidence type="ECO:0000256" key="4">
    <source>
        <dbReference type="ARBA" id="ARBA00022730"/>
    </source>
</evidence>
<proteinExistence type="inferred from homology"/>
<dbReference type="NCBIfam" id="TIGR00157">
    <property type="entry name" value="ribosome small subunit-dependent GTPase A"/>
    <property type="match status" value="1"/>
</dbReference>
<evidence type="ECO:0000313" key="14">
    <source>
        <dbReference type="Proteomes" id="UP000005286"/>
    </source>
</evidence>
<keyword evidence="1 10" id="KW-0963">Cytoplasm</keyword>
<evidence type="ECO:0000256" key="3">
    <source>
        <dbReference type="ARBA" id="ARBA00022723"/>
    </source>
</evidence>
<comment type="cofactor">
    <cofactor evidence="10">
        <name>Zn(2+)</name>
        <dbReference type="ChEBI" id="CHEBI:29105"/>
    </cofactor>
    <text evidence="10">Binds 1 zinc ion per subunit.</text>
</comment>
<comment type="subcellular location">
    <subcellularLocation>
        <location evidence="10">Cytoplasm</location>
    </subcellularLocation>
</comment>
<gene>
    <name evidence="10 13" type="primary">rsgA</name>
    <name evidence="13" type="ORF">HMPREF9290_0179</name>
</gene>
<feature type="binding site" evidence="10">
    <location>
        <begin position="112"/>
        <end position="115"/>
    </location>
    <ligand>
        <name>GTP</name>
        <dbReference type="ChEBI" id="CHEBI:37565"/>
    </ligand>
</feature>
<dbReference type="GO" id="GO:0046872">
    <property type="term" value="F:metal ion binding"/>
    <property type="evidence" value="ECO:0007669"/>
    <property type="project" value="UniProtKB-KW"/>
</dbReference>
<dbReference type="STRING" id="879305.HMPREF9290_0179"/>
<dbReference type="PATRIC" id="fig|879305.3.peg.1171"/>
<evidence type="ECO:0000256" key="6">
    <source>
        <dbReference type="ARBA" id="ARBA00022801"/>
    </source>
</evidence>
<evidence type="ECO:0000313" key="13">
    <source>
        <dbReference type="EMBL" id="EGC81856.1"/>
    </source>
</evidence>
<dbReference type="InterPro" id="IPR004881">
    <property type="entry name" value="Ribosome_biogen_GTPase_RsgA"/>
</dbReference>
<dbReference type="PROSITE" id="PS51721">
    <property type="entry name" value="G_CP"/>
    <property type="match status" value="1"/>
</dbReference>
<comment type="caution">
    <text evidence="13">The sequence shown here is derived from an EMBL/GenBank/DDBJ whole genome shotgun (WGS) entry which is preliminary data.</text>
</comment>
<keyword evidence="6 10" id="KW-0378">Hydrolase</keyword>
<keyword evidence="3 10" id="KW-0479">Metal-binding</keyword>
<evidence type="ECO:0000256" key="5">
    <source>
        <dbReference type="ARBA" id="ARBA00022741"/>
    </source>
</evidence>
<dbReference type="AlphaFoldDB" id="F0GWI8"/>
<feature type="domain" description="EngC GTPase" evidence="11">
    <location>
        <begin position="72"/>
        <end position="218"/>
    </location>
</feature>
<keyword evidence="14" id="KW-1185">Reference proteome</keyword>
<feature type="binding site" evidence="10">
    <location>
        <position position="256"/>
    </location>
    <ligand>
        <name>Zn(2+)</name>
        <dbReference type="ChEBI" id="CHEBI:29105"/>
    </ligand>
</feature>
<evidence type="ECO:0000259" key="11">
    <source>
        <dbReference type="PROSITE" id="PS50936"/>
    </source>
</evidence>
<evidence type="ECO:0000256" key="1">
    <source>
        <dbReference type="ARBA" id="ARBA00022490"/>
    </source>
</evidence>
<dbReference type="PROSITE" id="PS50936">
    <property type="entry name" value="ENGC_GTPASE"/>
    <property type="match status" value="1"/>
</dbReference>
<dbReference type="InterPro" id="IPR010914">
    <property type="entry name" value="RsgA_GTPase_dom"/>
</dbReference>
<dbReference type="GO" id="GO:0003924">
    <property type="term" value="F:GTPase activity"/>
    <property type="evidence" value="ECO:0007669"/>
    <property type="project" value="UniProtKB-UniRule"/>
</dbReference>
<dbReference type="Gene3D" id="2.40.50.140">
    <property type="entry name" value="Nucleic acid-binding proteins"/>
    <property type="match status" value="1"/>
</dbReference>
<feature type="binding site" evidence="10">
    <location>
        <position position="243"/>
    </location>
    <ligand>
        <name>Zn(2+)</name>
        <dbReference type="ChEBI" id="CHEBI:29105"/>
    </ligand>
</feature>
<dbReference type="GO" id="GO:0019843">
    <property type="term" value="F:rRNA binding"/>
    <property type="evidence" value="ECO:0007669"/>
    <property type="project" value="UniProtKB-KW"/>
</dbReference>
<dbReference type="InterPro" id="IPR012340">
    <property type="entry name" value="NA-bd_OB-fold"/>
</dbReference>
<keyword evidence="5 10" id="KW-0547">Nucleotide-binding</keyword>
<dbReference type="eggNOG" id="COG1162">
    <property type="taxonomic scope" value="Bacteria"/>
</dbReference>
<keyword evidence="8 10" id="KW-0694">RNA-binding</keyword>
<dbReference type="GO" id="GO:0042274">
    <property type="term" value="P:ribosomal small subunit biogenesis"/>
    <property type="evidence" value="ECO:0007669"/>
    <property type="project" value="UniProtKB-UniRule"/>
</dbReference>
<dbReference type="Gene3D" id="1.10.40.50">
    <property type="entry name" value="Probable gtpase engc, domain 3"/>
    <property type="match status" value="1"/>
</dbReference>
<dbReference type="RefSeq" id="WP_004835150.1">
    <property type="nucleotide sequence ID" value="NZ_AEXM01000027.1"/>
</dbReference>
<dbReference type="PANTHER" id="PTHR32120:SF11">
    <property type="entry name" value="SMALL RIBOSOMAL SUBUNIT BIOGENESIS GTPASE RSGA 1, MITOCHONDRIAL-RELATED"/>
    <property type="match status" value="1"/>
</dbReference>
<feature type="binding site" evidence="10">
    <location>
        <position position="248"/>
    </location>
    <ligand>
        <name>Zn(2+)</name>
        <dbReference type="ChEBI" id="CHEBI:29105"/>
    </ligand>
</feature>
<comment type="function">
    <text evidence="10">One of several proteins that assist in the late maturation steps of the functional core of the 30S ribosomal subunit. Helps release RbfA from mature subunits. May play a role in the assembly of ribosomal proteins into the subunit. Circularly permuted GTPase that catalyzes slow GTP hydrolysis, GTPase activity is stimulated by the 30S ribosomal subunit.</text>
</comment>
<evidence type="ECO:0000259" key="12">
    <source>
        <dbReference type="PROSITE" id="PS51721"/>
    </source>
</evidence>
<dbReference type="Pfam" id="PF16745">
    <property type="entry name" value="RsgA_N"/>
    <property type="match status" value="1"/>
</dbReference>
<dbReference type="Proteomes" id="UP000005286">
    <property type="component" value="Unassembled WGS sequence"/>
</dbReference>
<dbReference type="Pfam" id="PF03193">
    <property type="entry name" value="RsgA_GTPase"/>
    <property type="match status" value="1"/>
</dbReference>
<keyword evidence="2 10" id="KW-0690">Ribosome biogenesis</keyword>
<evidence type="ECO:0000256" key="8">
    <source>
        <dbReference type="ARBA" id="ARBA00022884"/>
    </source>
</evidence>
<dbReference type="SUPFAM" id="SSF52540">
    <property type="entry name" value="P-loop containing nucleoside triphosphate hydrolases"/>
    <property type="match status" value="1"/>
</dbReference>
<organism evidence="13 14">
    <name type="scientific">Anaerococcus prevotii ACS-065-V-Col13</name>
    <dbReference type="NCBI Taxonomy" id="879305"/>
    <lineage>
        <taxon>Bacteria</taxon>
        <taxon>Bacillati</taxon>
        <taxon>Bacillota</taxon>
        <taxon>Tissierellia</taxon>
        <taxon>Tissierellales</taxon>
        <taxon>Peptoniphilaceae</taxon>
        <taxon>Anaerococcus</taxon>
    </lineage>
</organism>
<evidence type="ECO:0000256" key="2">
    <source>
        <dbReference type="ARBA" id="ARBA00022517"/>
    </source>
</evidence>
<dbReference type="InterPro" id="IPR030378">
    <property type="entry name" value="G_CP_dom"/>
</dbReference>
<keyword evidence="7 10" id="KW-0862">Zinc</keyword>
<dbReference type="InterPro" id="IPR031944">
    <property type="entry name" value="RsgA_N"/>
</dbReference>
<dbReference type="SUPFAM" id="SSF50249">
    <property type="entry name" value="Nucleic acid-binding proteins"/>
    <property type="match status" value="1"/>
</dbReference>
<accession>F0GWI8</accession>
<evidence type="ECO:0000256" key="9">
    <source>
        <dbReference type="ARBA" id="ARBA00023134"/>
    </source>
</evidence>
<dbReference type="EC" id="3.6.1.-" evidence="10"/>
<evidence type="ECO:0000256" key="10">
    <source>
        <dbReference type="HAMAP-Rule" id="MF_01820"/>
    </source>
</evidence>
<dbReference type="CDD" id="cd01854">
    <property type="entry name" value="YjeQ_EngC"/>
    <property type="match status" value="1"/>
</dbReference>
<reference evidence="13 14" key="1">
    <citation type="submission" date="2011-01" db="EMBL/GenBank/DDBJ databases">
        <authorList>
            <person name="Durkin A.S."/>
            <person name="Madupu R."/>
            <person name="Torralba M."/>
            <person name="Gillis M."/>
            <person name="Methe B."/>
            <person name="Sutton G."/>
            <person name="Nelson K.E."/>
        </authorList>
    </citation>
    <scope>NUCLEOTIDE SEQUENCE [LARGE SCALE GENOMIC DNA]</scope>
    <source>
        <strain evidence="13 14">ACS-065-V-Col13</strain>
    </source>
</reference>
<dbReference type="CDD" id="cd04466">
    <property type="entry name" value="S1_YloQ_GTPase"/>
    <property type="match status" value="1"/>
</dbReference>
<protein>
    <recommendedName>
        <fullName evidence="10">Small ribosomal subunit biogenesis GTPase RsgA</fullName>
        <ecNumber evidence="10">3.6.1.-</ecNumber>
    </recommendedName>
</protein>
<name>F0GWI8_9FIRM</name>
<evidence type="ECO:0000256" key="7">
    <source>
        <dbReference type="ARBA" id="ARBA00022833"/>
    </source>
</evidence>
<dbReference type="EMBL" id="AEXM01000027">
    <property type="protein sequence ID" value="EGC81856.1"/>
    <property type="molecule type" value="Genomic_DNA"/>
</dbReference>
<keyword evidence="9 10" id="KW-0342">GTP-binding</keyword>
<comment type="subunit">
    <text evidence="10">Monomer. Associates with 30S ribosomal subunit, binds 16S rRNA.</text>
</comment>